<sequence>MPADTFPELLYEPCLLLPLLSGVVSVCIKHAHSLLTKPTHCDPLLQPRLPVLPTAPASAASISGPGRKASPLYHSPSCRRVLSAKSADVFFQAEGSDLLYQHVSPKPPTSARSGSVRSLRSEATRANPAARARAALQAAPVHPPATVPEQARAPQLLPVRVGGDSVQLCHVQPAALDSMQCVRAGSEVSVTVQLSPAESASCMLRCLVLATSAGRILVDTEVELKLQLPRTPFSTHQFTVTIPPLPPSMIGNLAACCCACLLVCAMS</sequence>
<dbReference type="AlphaFoldDB" id="C8XTB5"/>
<dbReference type="EMBL" id="FJ168711">
    <property type="protein sequence ID" value="ACH87587.1"/>
    <property type="molecule type" value="Genomic_DNA"/>
</dbReference>
<reference evidence="2" key="1">
    <citation type="journal article" date="2011" name="Mol. Biol. Rep.">
        <title>Molecular cloning and characterization of a trehalose-6-phosphate synthase/phosphatase from Dunaliella viridis.</title>
        <authorList>
            <person name="Zhang N."/>
            <person name="Wang F."/>
            <person name="Meng X."/>
            <person name="Luo S."/>
            <person name="Li Q."/>
            <person name="Dong H."/>
            <person name="Xu Z."/>
            <person name="Song R."/>
        </authorList>
    </citation>
    <scope>NUCLEOTIDE SEQUENCE</scope>
    <source>
        <strain evidence="2">SHU</strain>
    </source>
</reference>
<evidence type="ECO:0000313" key="2">
    <source>
        <dbReference type="EMBL" id="ACH87587.1"/>
    </source>
</evidence>
<organism evidence="2">
    <name type="scientific">Dunaliella viridis</name>
    <dbReference type="NCBI Taxonomy" id="140095"/>
    <lineage>
        <taxon>Eukaryota</taxon>
        <taxon>Viridiplantae</taxon>
        <taxon>Chlorophyta</taxon>
        <taxon>core chlorophytes</taxon>
        <taxon>Chlorophyceae</taxon>
        <taxon>CS clade</taxon>
        <taxon>Chlamydomonadales</taxon>
        <taxon>Dunaliellaceae</taxon>
        <taxon>Dunaliella</taxon>
    </lineage>
</organism>
<feature type="region of interest" description="Disordered" evidence="1">
    <location>
        <begin position="101"/>
        <end position="123"/>
    </location>
</feature>
<protein>
    <submittedName>
        <fullName evidence="2">Uncharacterized protein</fullName>
    </submittedName>
</protein>
<proteinExistence type="predicted"/>
<evidence type="ECO:0000256" key="1">
    <source>
        <dbReference type="SAM" id="MobiDB-lite"/>
    </source>
</evidence>
<name>C8XTB5_9CHLO</name>
<accession>C8XTB5</accession>